<keyword evidence="2" id="KW-0238">DNA-binding</keyword>
<evidence type="ECO:0000256" key="1">
    <source>
        <dbReference type="ARBA" id="ARBA00023015"/>
    </source>
</evidence>
<dbReference type="AlphaFoldDB" id="A0A7K1LJY8"/>
<dbReference type="PANTHER" id="PTHR44846">
    <property type="entry name" value="MANNOSYL-D-GLYCERATE TRANSPORT/METABOLISM SYSTEM REPRESSOR MNGR-RELATED"/>
    <property type="match status" value="1"/>
</dbReference>
<reference evidence="5 6" key="1">
    <citation type="submission" date="2019-12" db="EMBL/GenBank/DDBJ databases">
        <authorList>
            <person name="Li J."/>
            <person name="Shi Y."/>
            <person name="Xu G."/>
            <person name="Xiao D."/>
            <person name="Ran X."/>
        </authorList>
    </citation>
    <scope>NUCLEOTIDE SEQUENCE [LARGE SCALE GENOMIC DNA]</scope>
    <source>
        <strain evidence="5 6">JCM 15915</strain>
    </source>
</reference>
<evidence type="ECO:0000256" key="2">
    <source>
        <dbReference type="ARBA" id="ARBA00023125"/>
    </source>
</evidence>
<protein>
    <submittedName>
        <fullName evidence="5">UTRA domain-containing protein</fullName>
    </submittedName>
</protein>
<dbReference type="SMART" id="SM00866">
    <property type="entry name" value="UTRA"/>
    <property type="match status" value="1"/>
</dbReference>
<dbReference type="InterPro" id="IPR028978">
    <property type="entry name" value="Chorismate_lyase_/UTRA_dom_sf"/>
</dbReference>
<accession>A0A7K1LJY8</accession>
<sequence>MTASIDVTIDRSSPVPLYHQLVHGIETAIAEGDLPPGTMLDNELSLAKGLHLSRPTVRKAMDELVRSGLLVRKRGVGTQVVASEIRRSVGLTSLYEDLNDDHAQPTTKVLEFEETQAPDDVAARLNLKPGSTVYYFKRVRSRAGAPLAIMENWVPLEIAELTREGLESRGLYTLLRQQGINFRLAQQKIGAAVATNDQAQLLKTSPGSALVTMSRTATDDIGRRAETGRHVYRADSYSFEMTLSA</sequence>
<dbReference type="InterPro" id="IPR000524">
    <property type="entry name" value="Tscrpt_reg_HTH_GntR"/>
</dbReference>
<dbReference type="InterPro" id="IPR036390">
    <property type="entry name" value="WH_DNA-bd_sf"/>
</dbReference>
<name>A0A7K1LJY8_9MICC</name>
<keyword evidence="1" id="KW-0805">Transcription regulation</keyword>
<organism evidence="5 6">
    <name type="scientific">Rothia koreensis</name>
    <dbReference type="NCBI Taxonomy" id="592378"/>
    <lineage>
        <taxon>Bacteria</taxon>
        <taxon>Bacillati</taxon>
        <taxon>Actinomycetota</taxon>
        <taxon>Actinomycetes</taxon>
        <taxon>Micrococcales</taxon>
        <taxon>Micrococcaceae</taxon>
        <taxon>Rothia</taxon>
    </lineage>
</organism>
<evidence type="ECO:0000256" key="3">
    <source>
        <dbReference type="ARBA" id="ARBA00023163"/>
    </source>
</evidence>
<dbReference type="GO" id="GO:0003677">
    <property type="term" value="F:DNA binding"/>
    <property type="evidence" value="ECO:0007669"/>
    <property type="project" value="UniProtKB-KW"/>
</dbReference>
<dbReference type="Gene3D" id="3.40.1410.10">
    <property type="entry name" value="Chorismate lyase-like"/>
    <property type="match status" value="1"/>
</dbReference>
<dbReference type="Pfam" id="PF07702">
    <property type="entry name" value="UTRA"/>
    <property type="match status" value="1"/>
</dbReference>
<dbReference type="SMART" id="SM00345">
    <property type="entry name" value="HTH_GNTR"/>
    <property type="match status" value="1"/>
</dbReference>
<dbReference type="GO" id="GO:0003700">
    <property type="term" value="F:DNA-binding transcription factor activity"/>
    <property type="evidence" value="ECO:0007669"/>
    <property type="project" value="InterPro"/>
</dbReference>
<dbReference type="PROSITE" id="PS50949">
    <property type="entry name" value="HTH_GNTR"/>
    <property type="match status" value="1"/>
</dbReference>
<keyword evidence="3" id="KW-0804">Transcription</keyword>
<dbReference type="InterPro" id="IPR050679">
    <property type="entry name" value="Bact_HTH_transcr_reg"/>
</dbReference>
<dbReference type="RefSeq" id="WP_129315259.1">
    <property type="nucleotide sequence ID" value="NZ_NOIQ01000005.1"/>
</dbReference>
<dbReference type="GO" id="GO:0045892">
    <property type="term" value="P:negative regulation of DNA-templated transcription"/>
    <property type="evidence" value="ECO:0007669"/>
    <property type="project" value="TreeGrafter"/>
</dbReference>
<evidence type="ECO:0000259" key="4">
    <source>
        <dbReference type="PROSITE" id="PS50949"/>
    </source>
</evidence>
<proteinExistence type="predicted"/>
<dbReference type="SUPFAM" id="SSF64288">
    <property type="entry name" value="Chorismate lyase-like"/>
    <property type="match status" value="1"/>
</dbReference>
<evidence type="ECO:0000313" key="5">
    <source>
        <dbReference type="EMBL" id="MUN55516.1"/>
    </source>
</evidence>
<dbReference type="SUPFAM" id="SSF46785">
    <property type="entry name" value="Winged helix' DNA-binding domain"/>
    <property type="match status" value="1"/>
</dbReference>
<dbReference type="Gene3D" id="1.10.10.10">
    <property type="entry name" value="Winged helix-like DNA-binding domain superfamily/Winged helix DNA-binding domain"/>
    <property type="match status" value="1"/>
</dbReference>
<dbReference type="PRINTS" id="PR00035">
    <property type="entry name" value="HTHGNTR"/>
</dbReference>
<keyword evidence="6" id="KW-1185">Reference proteome</keyword>
<dbReference type="Pfam" id="PF00392">
    <property type="entry name" value="GntR"/>
    <property type="match status" value="1"/>
</dbReference>
<gene>
    <name evidence="5" type="ORF">GMA10_09890</name>
</gene>
<dbReference type="OrthoDB" id="3194402at2"/>
<dbReference type="PANTHER" id="PTHR44846:SF17">
    <property type="entry name" value="GNTR-FAMILY TRANSCRIPTIONAL REGULATOR"/>
    <property type="match status" value="1"/>
</dbReference>
<dbReference type="EMBL" id="WOGT01000006">
    <property type="protein sequence ID" value="MUN55516.1"/>
    <property type="molecule type" value="Genomic_DNA"/>
</dbReference>
<dbReference type="InterPro" id="IPR036388">
    <property type="entry name" value="WH-like_DNA-bd_sf"/>
</dbReference>
<comment type="caution">
    <text evidence="5">The sequence shown here is derived from an EMBL/GenBank/DDBJ whole genome shotgun (WGS) entry which is preliminary data.</text>
</comment>
<evidence type="ECO:0000313" key="6">
    <source>
        <dbReference type="Proteomes" id="UP000462152"/>
    </source>
</evidence>
<dbReference type="InterPro" id="IPR011663">
    <property type="entry name" value="UTRA"/>
</dbReference>
<dbReference type="Proteomes" id="UP000462152">
    <property type="component" value="Unassembled WGS sequence"/>
</dbReference>
<feature type="domain" description="HTH gntR-type" evidence="4">
    <location>
        <begin position="15"/>
        <end position="83"/>
    </location>
</feature>
<dbReference type="CDD" id="cd07377">
    <property type="entry name" value="WHTH_GntR"/>
    <property type="match status" value="1"/>
</dbReference>